<dbReference type="SMART" id="SM00382">
    <property type="entry name" value="AAA"/>
    <property type="match status" value="1"/>
</dbReference>
<proteinExistence type="inferred from homology"/>
<gene>
    <name evidence="6" type="ORF">FAM09_01900</name>
</gene>
<evidence type="ECO:0000256" key="3">
    <source>
        <dbReference type="ARBA" id="ARBA00022741"/>
    </source>
</evidence>
<evidence type="ECO:0000313" key="7">
    <source>
        <dbReference type="Proteomes" id="UP000306918"/>
    </source>
</evidence>
<dbReference type="PANTHER" id="PTHR43335">
    <property type="entry name" value="ABC TRANSPORTER, ATP-BINDING PROTEIN"/>
    <property type="match status" value="1"/>
</dbReference>
<dbReference type="PROSITE" id="PS00211">
    <property type="entry name" value="ABC_TRANSPORTER_1"/>
    <property type="match status" value="1"/>
</dbReference>
<protein>
    <submittedName>
        <fullName evidence="6">ATP-binding cassette domain-containing protein</fullName>
    </submittedName>
</protein>
<dbReference type="InterPro" id="IPR003439">
    <property type="entry name" value="ABC_transporter-like_ATP-bd"/>
</dbReference>
<evidence type="ECO:0000259" key="5">
    <source>
        <dbReference type="PROSITE" id="PS50893"/>
    </source>
</evidence>
<dbReference type="EMBL" id="STFF01000001">
    <property type="protein sequence ID" value="THU40892.1"/>
    <property type="molecule type" value="Genomic_DNA"/>
</dbReference>
<dbReference type="RefSeq" id="WP_136575384.1">
    <property type="nucleotide sequence ID" value="NZ_STFF01000001.1"/>
</dbReference>
<evidence type="ECO:0000256" key="1">
    <source>
        <dbReference type="ARBA" id="ARBA00005417"/>
    </source>
</evidence>
<dbReference type="Gene3D" id="3.40.50.300">
    <property type="entry name" value="P-loop containing nucleotide triphosphate hydrolases"/>
    <property type="match status" value="1"/>
</dbReference>
<keyword evidence="4 6" id="KW-0067">ATP-binding</keyword>
<dbReference type="GO" id="GO:0005524">
    <property type="term" value="F:ATP binding"/>
    <property type="evidence" value="ECO:0007669"/>
    <property type="project" value="UniProtKB-KW"/>
</dbReference>
<dbReference type="InterPro" id="IPR003593">
    <property type="entry name" value="AAA+_ATPase"/>
</dbReference>
<evidence type="ECO:0000256" key="4">
    <source>
        <dbReference type="ARBA" id="ARBA00022840"/>
    </source>
</evidence>
<dbReference type="Proteomes" id="UP000306918">
    <property type="component" value="Unassembled WGS sequence"/>
</dbReference>
<accession>A0A4S8I3P4</accession>
<sequence>MHTIIETQHLHFAFQTGQKILDDLNLQVPTGSIYGFLGPNGAGKTTTLRLLLGLLKKQDGDLTLFGQHFQRHRLHILRRIGSLIEQPSLYLHLTGKENLEIFRLTYQCDKNRINEVLKLVGLQQAANKKAKNYSLGMKQRLAIAIALLHDPDVLILDEPTNGLDPNGIIETRELIKQLNREFGKTILVSSHLLSEVEKMATHVGIIHKGKLLFQGSLQQLQQLQSQQSVVEIEVNDITKAQLAIKDHFPLKHVHGSRLVVDYESRERSALLNKLLVQQDVEVYQLAVAQNDLENLFIQITAQ</sequence>
<dbReference type="SUPFAM" id="SSF52540">
    <property type="entry name" value="P-loop containing nucleoside triphosphate hydrolases"/>
    <property type="match status" value="1"/>
</dbReference>
<dbReference type="PANTHER" id="PTHR43335:SF4">
    <property type="entry name" value="ABC TRANSPORTER, ATP-BINDING PROTEIN"/>
    <property type="match status" value="1"/>
</dbReference>
<dbReference type="OrthoDB" id="9785229at2"/>
<organism evidence="6 7">
    <name type="scientific">Niastella caeni</name>
    <dbReference type="NCBI Taxonomy" id="2569763"/>
    <lineage>
        <taxon>Bacteria</taxon>
        <taxon>Pseudomonadati</taxon>
        <taxon>Bacteroidota</taxon>
        <taxon>Chitinophagia</taxon>
        <taxon>Chitinophagales</taxon>
        <taxon>Chitinophagaceae</taxon>
        <taxon>Niastella</taxon>
    </lineage>
</organism>
<dbReference type="Pfam" id="PF00005">
    <property type="entry name" value="ABC_tran"/>
    <property type="match status" value="1"/>
</dbReference>
<feature type="domain" description="ABC transporter" evidence="5">
    <location>
        <begin position="5"/>
        <end position="233"/>
    </location>
</feature>
<dbReference type="PROSITE" id="PS50893">
    <property type="entry name" value="ABC_TRANSPORTER_2"/>
    <property type="match status" value="1"/>
</dbReference>
<keyword evidence="3" id="KW-0547">Nucleotide-binding</keyword>
<comment type="caution">
    <text evidence="6">The sequence shown here is derived from an EMBL/GenBank/DDBJ whole genome shotgun (WGS) entry which is preliminary data.</text>
</comment>
<dbReference type="GO" id="GO:0016887">
    <property type="term" value="F:ATP hydrolysis activity"/>
    <property type="evidence" value="ECO:0007669"/>
    <property type="project" value="InterPro"/>
</dbReference>
<dbReference type="InterPro" id="IPR027417">
    <property type="entry name" value="P-loop_NTPase"/>
</dbReference>
<dbReference type="InterPro" id="IPR017871">
    <property type="entry name" value="ABC_transporter-like_CS"/>
</dbReference>
<evidence type="ECO:0000313" key="6">
    <source>
        <dbReference type="EMBL" id="THU40892.1"/>
    </source>
</evidence>
<keyword evidence="2" id="KW-0813">Transport</keyword>
<dbReference type="AlphaFoldDB" id="A0A4S8I3P4"/>
<evidence type="ECO:0000256" key="2">
    <source>
        <dbReference type="ARBA" id="ARBA00022448"/>
    </source>
</evidence>
<keyword evidence="7" id="KW-1185">Reference proteome</keyword>
<comment type="similarity">
    <text evidence="1">Belongs to the ABC transporter superfamily.</text>
</comment>
<name>A0A4S8I3P4_9BACT</name>
<reference evidence="6 7" key="1">
    <citation type="submission" date="2019-04" db="EMBL/GenBank/DDBJ databases">
        <title>Niastella caeni sp. nov., isolated from activated sludge.</title>
        <authorList>
            <person name="Sheng M."/>
        </authorList>
    </citation>
    <scope>NUCLEOTIDE SEQUENCE [LARGE SCALE GENOMIC DNA]</scope>
    <source>
        <strain evidence="6 7">HX-2-15</strain>
    </source>
</reference>